<organism evidence="1 2">
    <name type="scientific">Pleurostoma richardsiae</name>
    <dbReference type="NCBI Taxonomy" id="41990"/>
    <lineage>
        <taxon>Eukaryota</taxon>
        <taxon>Fungi</taxon>
        <taxon>Dikarya</taxon>
        <taxon>Ascomycota</taxon>
        <taxon>Pezizomycotina</taxon>
        <taxon>Sordariomycetes</taxon>
        <taxon>Sordariomycetidae</taxon>
        <taxon>Calosphaeriales</taxon>
        <taxon>Pleurostomataceae</taxon>
        <taxon>Pleurostoma</taxon>
    </lineage>
</organism>
<sequence>MLLSAGFSRITQTLLAVSSGYQNLCNQALLSSSPSPPSSASASSFISPPPDTMPSSLSSRLARLLCAGAAVQVACAQLSSALNITIYQPNATLAPSPLPPPGSSSAGAEIIRQLTQVTRSTAWTLVDSVPFEGDTFEPEGILRLGPDRYVVSAGEYTVPTKKYFSNGTYVNGTDRTAGAGFAHLIVFDGGGRRVADATLTRAGAEEYHNGGLDYDGEHIWAAVAQYRPNTTAQLVRVDPATLEPETVLRAADHLGGVVHDVASGRLVALNWGSRAASTFDLRYRYAPAPEFSAPQAVVNNPSSWSDYQDCKYLGASAAYDWRSVMLCSGIASLYNTSIGGLAIVDVRTMVPLWEVPLTMVSGAGNLVTKNPMDVAVVDGRVRLYFLPDERNSTLYVYEPEL</sequence>
<evidence type="ECO:0000313" key="1">
    <source>
        <dbReference type="EMBL" id="KAJ9148250.1"/>
    </source>
</evidence>
<comment type="caution">
    <text evidence="1">The sequence shown here is derived from an EMBL/GenBank/DDBJ whole genome shotgun (WGS) entry which is preliminary data.</text>
</comment>
<dbReference type="InterPro" id="IPR046312">
    <property type="entry name" value="DUF6454"/>
</dbReference>
<evidence type="ECO:0000313" key="2">
    <source>
        <dbReference type="Proteomes" id="UP001174694"/>
    </source>
</evidence>
<proteinExistence type="predicted"/>
<keyword evidence="2" id="KW-1185">Reference proteome</keyword>
<dbReference type="EMBL" id="JANBVO010000013">
    <property type="protein sequence ID" value="KAJ9148250.1"/>
    <property type="molecule type" value="Genomic_DNA"/>
</dbReference>
<dbReference type="Proteomes" id="UP001174694">
    <property type="component" value="Unassembled WGS sequence"/>
</dbReference>
<reference evidence="1" key="1">
    <citation type="submission" date="2022-07" db="EMBL/GenBank/DDBJ databases">
        <title>Fungi with potential for degradation of polypropylene.</title>
        <authorList>
            <person name="Gostincar C."/>
        </authorList>
    </citation>
    <scope>NUCLEOTIDE SEQUENCE</scope>
    <source>
        <strain evidence="1">EXF-13308</strain>
    </source>
</reference>
<dbReference type="Pfam" id="PF20055">
    <property type="entry name" value="DUF6454"/>
    <property type="match status" value="1"/>
</dbReference>
<protein>
    <submittedName>
        <fullName evidence="1">WD repeat domain-containing protein 83</fullName>
    </submittedName>
</protein>
<dbReference type="AlphaFoldDB" id="A0AA38S2W0"/>
<gene>
    <name evidence="1" type="ORF">NKR23_g5116</name>
</gene>
<name>A0AA38S2W0_9PEZI</name>
<accession>A0AA38S2W0</accession>